<evidence type="ECO:0000313" key="1">
    <source>
        <dbReference type="EMBL" id="KAJ1081135.1"/>
    </source>
</evidence>
<dbReference type="AlphaFoldDB" id="A0AAV7KQ32"/>
<dbReference type="Proteomes" id="UP001066276">
    <property type="component" value="Chromosome 12"/>
</dbReference>
<proteinExistence type="predicted"/>
<comment type="caution">
    <text evidence="1">The sequence shown here is derived from an EMBL/GenBank/DDBJ whole genome shotgun (WGS) entry which is preliminary data.</text>
</comment>
<dbReference type="EMBL" id="JANPWB010000016">
    <property type="protein sequence ID" value="KAJ1081135.1"/>
    <property type="molecule type" value="Genomic_DNA"/>
</dbReference>
<organism evidence="1 2">
    <name type="scientific">Pleurodeles waltl</name>
    <name type="common">Iberian ribbed newt</name>
    <dbReference type="NCBI Taxonomy" id="8319"/>
    <lineage>
        <taxon>Eukaryota</taxon>
        <taxon>Metazoa</taxon>
        <taxon>Chordata</taxon>
        <taxon>Craniata</taxon>
        <taxon>Vertebrata</taxon>
        <taxon>Euteleostomi</taxon>
        <taxon>Amphibia</taxon>
        <taxon>Batrachia</taxon>
        <taxon>Caudata</taxon>
        <taxon>Salamandroidea</taxon>
        <taxon>Salamandridae</taxon>
        <taxon>Pleurodelinae</taxon>
        <taxon>Pleurodeles</taxon>
    </lineage>
</organism>
<protein>
    <submittedName>
        <fullName evidence="1">Uncharacterized protein</fullName>
    </submittedName>
</protein>
<sequence>MKGGAYKRERLTCLMTKREPAAVSQGLWGRIPVSATPPYRDRHERAAYLSSEYQPPPPLALRWRLLWAQDQASAPRALNSTDGE</sequence>
<gene>
    <name evidence="1" type="ORF">NDU88_001318</name>
</gene>
<reference evidence="1" key="1">
    <citation type="journal article" date="2022" name="bioRxiv">
        <title>Sequencing and chromosome-scale assembly of the giantPleurodeles waltlgenome.</title>
        <authorList>
            <person name="Brown T."/>
            <person name="Elewa A."/>
            <person name="Iarovenko S."/>
            <person name="Subramanian E."/>
            <person name="Araus A.J."/>
            <person name="Petzold A."/>
            <person name="Susuki M."/>
            <person name="Suzuki K.-i.T."/>
            <person name="Hayashi T."/>
            <person name="Toyoda A."/>
            <person name="Oliveira C."/>
            <person name="Osipova E."/>
            <person name="Leigh N.D."/>
            <person name="Simon A."/>
            <person name="Yun M.H."/>
        </authorList>
    </citation>
    <scope>NUCLEOTIDE SEQUENCE</scope>
    <source>
        <strain evidence="1">20211129_DDA</strain>
        <tissue evidence="1">Liver</tissue>
    </source>
</reference>
<accession>A0AAV7KQ32</accession>
<name>A0AAV7KQ32_PLEWA</name>
<evidence type="ECO:0000313" key="2">
    <source>
        <dbReference type="Proteomes" id="UP001066276"/>
    </source>
</evidence>
<keyword evidence="2" id="KW-1185">Reference proteome</keyword>